<keyword evidence="3" id="KW-1185">Reference proteome</keyword>
<dbReference type="AlphaFoldDB" id="A0AAD3P3T5"/>
<organism evidence="2 3">
    <name type="scientific">Nepenthes gracilis</name>
    <name type="common">Slender pitcher plant</name>
    <dbReference type="NCBI Taxonomy" id="150966"/>
    <lineage>
        <taxon>Eukaryota</taxon>
        <taxon>Viridiplantae</taxon>
        <taxon>Streptophyta</taxon>
        <taxon>Embryophyta</taxon>
        <taxon>Tracheophyta</taxon>
        <taxon>Spermatophyta</taxon>
        <taxon>Magnoliopsida</taxon>
        <taxon>eudicotyledons</taxon>
        <taxon>Gunneridae</taxon>
        <taxon>Pentapetalae</taxon>
        <taxon>Caryophyllales</taxon>
        <taxon>Nepenthaceae</taxon>
        <taxon>Nepenthes</taxon>
    </lineage>
</organism>
<dbReference type="Proteomes" id="UP001279734">
    <property type="component" value="Unassembled WGS sequence"/>
</dbReference>
<name>A0AAD3P3T5_NEPGR</name>
<sequence length="178" mass="19379">MGNPISLDAQISSIENPLDGFEMDGLVSHDTVNTCIDPDPPESSVTTMSNEEIMSNKNSYANLPLQLSHAEFGIHVAVSCDLDEVSTCSKTDTGLFQNSKTSSCPENMVSNTGPQGTFNESPNSNPQSFELGLAHLAAVLGLAKLNGSMIWIFLLFLYYPVLVMPGRYKIKLKKLMLF</sequence>
<keyword evidence="1" id="KW-0812">Transmembrane</keyword>
<keyword evidence="1" id="KW-1133">Transmembrane helix</keyword>
<feature type="transmembrane region" description="Helical" evidence="1">
    <location>
        <begin position="149"/>
        <end position="168"/>
    </location>
</feature>
<evidence type="ECO:0000313" key="2">
    <source>
        <dbReference type="EMBL" id="GMG99203.1"/>
    </source>
</evidence>
<comment type="caution">
    <text evidence="2">The sequence shown here is derived from an EMBL/GenBank/DDBJ whole genome shotgun (WGS) entry which is preliminary data.</text>
</comment>
<keyword evidence="1" id="KW-0472">Membrane</keyword>
<gene>
    <name evidence="2" type="ORF">Nepgr_001043</name>
</gene>
<proteinExistence type="predicted"/>
<reference evidence="2" key="1">
    <citation type="submission" date="2023-05" db="EMBL/GenBank/DDBJ databases">
        <title>Nepenthes gracilis genome sequencing.</title>
        <authorList>
            <person name="Fukushima K."/>
        </authorList>
    </citation>
    <scope>NUCLEOTIDE SEQUENCE</scope>
    <source>
        <strain evidence="2">SING2019-196</strain>
    </source>
</reference>
<dbReference type="EMBL" id="BSYO01000001">
    <property type="protein sequence ID" value="GMG99203.1"/>
    <property type="molecule type" value="Genomic_DNA"/>
</dbReference>
<evidence type="ECO:0000313" key="3">
    <source>
        <dbReference type="Proteomes" id="UP001279734"/>
    </source>
</evidence>
<accession>A0AAD3P3T5</accession>
<protein>
    <submittedName>
        <fullName evidence="2">Uncharacterized protein</fullName>
    </submittedName>
</protein>
<evidence type="ECO:0000256" key="1">
    <source>
        <dbReference type="SAM" id="Phobius"/>
    </source>
</evidence>